<sequence length="231" mass="26366">MAHPTMPPPVPPPMAPPMAADIHPDLMVPPSAPYSQYTVEDILRLPGREVLLVIDPDRPDGTLCLRGTRFEFLVELVHPNNNHLCFFMYTQWGDASARLRSKHVKRLALCAAPLILPSTASLRPEYFRSPRRYWISSSSSVLRMKLMAITSIGMKMQNPRCTIICFDYGGYYMKDGAEIKWISEDGEGKDEIHTIVLRKSMEEITYSGLVERIVLWSLLGLLREIWTTRDF</sequence>
<dbReference type="AlphaFoldDB" id="A0A0D3CHR9"/>
<reference evidence="1" key="2">
    <citation type="submission" date="2015-03" db="UniProtKB">
        <authorList>
            <consortium name="EnsemblPlants"/>
        </authorList>
    </citation>
    <scope>IDENTIFICATION</scope>
</reference>
<protein>
    <submittedName>
        <fullName evidence="1">Uncharacterized protein</fullName>
    </submittedName>
</protein>
<proteinExistence type="predicted"/>
<name>A0A0D3CHR9_BRAOL</name>
<dbReference type="EnsemblPlants" id="Bo5g104750.1">
    <property type="protein sequence ID" value="Bo5g104750.1"/>
    <property type="gene ID" value="Bo5g104750"/>
</dbReference>
<organism evidence="1 2">
    <name type="scientific">Brassica oleracea var. oleracea</name>
    <dbReference type="NCBI Taxonomy" id="109376"/>
    <lineage>
        <taxon>Eukaryota</taxon>
        <taxon>Viridiplantae</taxon>
        <taxon>Streptophyta</taxon>
        <taxon>Embryophyta</taxon>
        <taxon>Tracheophyta</taxon>
        <taxon>Spermatophyta</taxon>
        <taxon>Magnoliopsida</taxon>
        <taxon>eudicotyledons</taxon>
        <taxon>Gunneridae</taxon>
        <taxon>Pentapetalae</taxon>
        <taxon>rosids</taxon>
        <taxon>malvids</taxon>
        <taxon>Brassicales</taxon>
        <taxon>Brassicaceae</taxon>
        <taxon>Brassiceae</taxon>
        <taxon>Brassica</taxon>
    </lineage>
</organism>
<accession>A0A0D3CHR9</accession>
<dbReference type="HOGENOM" id="CLU_1201304_0_0_1"/>
<reference evidence="1 2" key="1">
    <citation type="journal article" date="2014" name="Genome Biol.">
        <title>Transcriptome and methylome profiling reveals relics of genome dominance in the mesopolyploid Brassica oleracea.</title>
        <authorList>
            <person name="Parkin I.A."/>
            <person name="Koh C."/>
            <person name="Tang H."/>
            <person name="Robinson S.J."/>
            <person name="Kagale S."/>
            <person name="Clarke W.E."/>
            <person name="Town C.D."/>
            <person name="Nixon J."/>
            <person name="Krishnakumar V."/>
            <person name="Bidwell S.L."/>
            <person name="Denoeud F."/>
            <person name="Belcram H."/>
            <person name="Links M.G."/>
            <person name="Just J."/>
            <person name="Clarke C."/>
            <person name="Bender T."/>
            <person name="Huebert T."/>
            <person name="Mason A.S."/>
            <person name="Pires J.C."/>
            <person name="Barker G."/>
            <person name="Moore J."/>
            <person name="Walley P.G."/>
            <person name="Manoli S."/>
            <person name="Batley J."/>
            <person name="Edwards D."/>
            <person name="Nelson M.N."/>
            <person name="Wang X."/>
            <person name="Paterson A.H."/>
            <person name="King G."/>
            <person name="Bancroft I."/>
            <person name="Chalhoub B."/>
            <person name="Sharpe A.G."/>
        </authorList>
    </citation>
    <scope>NUCLEOTIDE SEQUENCE</scope>
    <source>
        <strain evidence="1 2">cv. TO1000</strain>
    </source>
</reference>
<evidence type="ECO:0000313" key="1">
    <source>
        <dbReference type="EnsemblPlants" id="Bo5g104750.1"/>
    </source>
</evidence>
<keyword evidence="2" id="KW-1185">Reference proteome</keyword>
<dbReference type="Gramene" id="Bo5g104750.1">
    <property type="protein sequence ID" value="Bo5g104750.1"/>
    <property type="gene ID" value="Bo5g104750"/>
</dbReference>
<evidence type="ECO:0000313" key="2">
    <source>
        <dbReference type="Proteomes" id="UP000032141"/>
    </source>
</evidence>
<dbReference type="Proteomes" id="UP000032141">
    <property type="component" value="Chromosome C5"/>
</dbReference>